<keyword evidence="1" id="KW-0812">Transmembrane</keyword>
<dbReference type="Proteomes" id="UP000229839">
    <property type="component" value="Unassembled WGS sequence"/>
</dbReference>
<organism evidence="2 3">
    <name type="scientific">Bartonella tribocorum</name>
    <dbReference type="NCBI Taxonomy" id="85701"/>
    <lineage>
        <taxon>Bacteria</taxon>
        <taxon>Pseudomonadati</taxon>
        <taxon>Pseudomonadota</taxon>
        <taxon>Alphaproteobacteria</taxon>
        <taxon>Hyphomicrobiales</taxon>
        <taxon>Bartonellaceae</taxon>
        <taxon>Bartonella</taxon>
    </lineage>
</organism>
<keyword evidence="1" id="KW-1133">Transmembrane helix</keyword>
<evidence type="ECO:0000256" key="1">
    <source>
        <dbReference type="SAM" id="Phobius"/>
    </source>
</evidence>
<proteinExistence type="predicted"/>
<keyword evidence="1" id="KW-0472">Membrane</keyword>
<evidence type="ECO:0000313" key="3">
    <source>
        <dbReference type="Proteomes" id="UP000229839"/>
    </source>
</evidence>
<name>A0A2N9Y8W1_9HYPH</name>
<dbReference type="OrthoDB" id="7925510at2"/>
<gene>
    <name evidence="2" type="ORF">CER18_08295</name>
</gene>
<dbReference type="EMBL" id="NJGE01000024">
    <property type="protein sequence ID" value="PIT68144.1"/>
    <property type="molecule type" value="Genomic_DNA"/>
</dbReference>
<dbReference type="AlphaFoldDB" id="A0A2N9Y8W1"/>
<evidence type="ECO:0000313" key="2">
    <source>
        <dbReference type="EMBL" id="PIT68144.1"/>
    </source>
</evidence>
<accession>A0A2N9Y8W1</accession>
<feature type="transmembrane region" description="Helical" evidence="1">
    <location>
        <begin position="80"/>
        <end position="99"/>
    </location>
</feature>
<dbReference type="RefSeq" id="WP_100129546.1">
    <property type="nucleotide sequence ID" value="NZ_CADDYI010000033.1"/>
</dbReference>
<sequence length="103" mass="11644">MNIRYFFIAGAITSGLALAIQKSDRIVNKQPSPIVSPYTDKKTHLQFFKPVGNPSDTLNILRINSRQESINDIHEKRRTLLNAIVSFLGSVIVYFIQIISARI</sequence>
<protein>
    <submittedName>
        <fullName evidence="2">Uncharacterized protein</fullName>
    </submittedName>
</protein>
<comment type="caution">
    <text evidence="2">The sequence shown here is derived from an EMBL/GenBank/DDBJ whole genome shotgun (WGS) entry which is preliminary data.</text>
</comment>
<reference evidence="2 3" key="1">
    <citation type="submission" date="2017-06" db="EMBL/GenBank/DDBJ databases">
        <title>Draft genome of Bartonella tribocorum strain L103, isolated from a rodent in Laos.</title>
        <authorList>
            <person name="Hadjadj L."/>
            <person name="Jiyipong T."/>
            <person name="Morand S."/>
            <person name="Diene S.M."/>
            <person name="Rolain J.-M."/>
        </authorList>
    </citation>
    <scope>NUCLEOTIDE SEQUENCE [LARGE SCALE GENOMIC DNA]</scope>
    <source>
        <strain evidence="2 3">L103</strain>
    </source>
</reference>